<reference evidence="6 7" key="1">
    <citation type="journal article" date="2015" name="Int. J. Syst. Evol. Microbiol.">
        <title>Amycolatopsis rhabdoformis sp. nov., an actinomycete isolated from a tropical forest soil.</title>
        <authorList>
            <person name="Souza W.R."/>
            <person name="Silva R.E."/>
            <person name="Goodfellow M."/>
            <person name="Busarakam K."/>
            <person name="Figueiro F.S."/>
            <person name="Ferreira D."/>
            <person name="Rodrigues-Filho E."/>
            <person name="Moraes L.A.B."/>
            <person name="Zucchi T.D."/>
        </authorList>
    </citation>
    <scope>NUCLEOTIDE SEQUENCE [LARGE SCALE GENOMIC DNA]</scope>
    <source>
        <strain evidence="6 7">NCIMB 14900</strain>
    </source>
</reference>
<organism evidence="6 7">
    <name type="scientific">Amycolatopsis rhabdoformis</name>
    <dbReference type="NCBI Taxonomy" id="1448059"/>
    <lineage>
        <taxon>Bacteria</taxon>
        <taxon>Bacillati</taxon>
        <taxon>Actinomycetota</taxon>
        <taxon>Actinomycetes</taxon>
        <taxon>Pseudonocardiales</taxon>
        <taxon>Pseudonocardiaceae</taxon>
        <taxon>Amycolatopsis</taxon>
    </lineage>
</organism>
<evidence type="ECO:0000313" key="7">
    <source>
        <dbReference type="Proteomes" id="UP001330812"/>
    </source>
</evidence>
<dbReference type="SUPFAM" id="SSF46785">
    <property type="entry name" value="Winged helix' DNA-binding domain"/>
    <property type="match status" value="1"/>
</dbReference>
<gene>
    <name evidence="6" type="ORF">VSH64_15635</name>
</gene>
<dbReference type="Proteomes" id="UP001330812">
    <property type="component" value="Chromosome"/>
</dbReference>
<dbReference type="InterPro" id="IPR005119">
    <property type="entry name" value="LysR_subst-bd"/>
</dbReference>
<evidence type="ECO:0000256" key="1">
    <source>
        <dbReference type="ARBA" id="ARBA00009437"/>
    </source>
</evidence>
<dbReference type="EMBL" id="CP142149">
    <property type="protein sequence ID" value="WSE33520.1"/>
    <property type="molecule type" value="Genomic_DNA"/>
</dbReference>
<sequence length="310" mass="33532">MELRQLKAFVVVAEELHFGRAADRLHMAASPLSRQIRSLERELKAVLFRRTTRHVELTPAGRVLLDRGRAILREVDVVTRTVTEVATPAPARVTVAFTRSAAQTLLARIMLTARRVGNPDVDLHTDLLTPAQLDAIASGTVDIGFLVRAGEPVPAGLRSHSLAAGALRAVVPAGHPLADRAEIELAELARHDLISFPAPTRSVVREATEKACARAGFRPRFAYEASETAAILNLVAAGLGISLLPVPVDLLGPGLVHRPVVPEVGIEIGMVWREDERRSDVLRLVAAIRRPDRQSVRNEGCELAPLSGAQ</sequence>
<evidence type="ECO:0000256" key="4">
    <source>
        <dbReference type="ARBA" id="ARBA00023163"/>
    </source>
</evidence>
<comment type="similarity">
    <text evidence="1">Belongs to the LysR transcriptional regulatory family.</text>
</comment>
<dbReference type="Gene3D" id="1.10.10.10">
    <property type="entry name" value="Winged helix-like DNA-binding domain superfamily/Winged helix DNA-binding domain"/>
    <property type="match status" value="1"/>
</dbReference>
<dbReference type="PANTHER" id="PTHR30346:SF28">
    <property type="entry name" value="HTH-TYPE TRANSCRIPTIONAL REGULATOR CYNR"/>
    <property type="match status" value="1"/>
</dbReference>
<name>A0ABZ1IJD0_9PSEU</name>
<keyword evidence="3" id="KW-0238">DNA-binding</keyword>
<evidence type="ECO:0000256" key="3">
    <source>
        <dbReference type="ARBA" id="ARBA00023125"/>
    </source>
</evidence>
<dbReference type="Gene3D" id="3.40.190.10">
    <property type="entry name" value="Periplasmic binding protein-like II"/>
    <property type="match status" value="2"/>
</dbReference>
<dbReference type="PANTHER" id="PTHR30346">
    <property type="entry name" value="TRANSCRIPTIONAL DUAL REGULATOR HCAR-RELATED"/>
    <property type="match status" value="1"/>
</dbReference>
<keyword evidence="4" id="KW-0804">Transcription</keyword>
<accession>A0ABZ1IJD0</accession>
<dbReference type="InterPro" id="IPR036390">
    <property type="entry name" value="WH_DNA-bd_sf"/>
</dbReference>
<dbReference type="InterPro" id="IPR000847">
    <property type="entry name" value="LysR_HTH_N"/>
</dbReference>
<evidence type="ECO:0000256" key="2">
    <source>
        <dbReference type="ARBA" id="ARBA00023015"/>
    </source>
</evidence>
<feature type="domain" description="HTH lysR-type" evidence="5">
    <location>
        <begin position="1"/>
        <end position="58"/>
    </location>
</feature>
<dbReference type="Pfam" id="PF00126">
    <property type="entry name" value="HTH_1"/>
    <property type="match status" value="1"/>
</dbReference>
<protein>
    <submittedName>
        <fullName evidence="6">LysR substrate-binding domain-containing protein</fullName>
    </submittedName>
</protein>
<evidence type="ECO:0000313" key="6">
    <source>
        <dbReference type="EMBL" id="WSE33520.1"/>
    </source>
</evidence>
<dbReference type="PROSITE" id="PS50931">
    <property type="entry name" value="HTH_LYSR"/>
    <property type="match status" value="1"/>
</dbReference>
<proteinExistence type="inferred from homology"/>
<dbReference type="CDD" id="cd08414">
    <property type="entry name" value="PBP2_LTTR_aromatics_like"/>
    <property type="match status" value="1"/>
</dbReference>
<dbReference type="SUPFAM" id="SSF53850">
    <property type="entry name" value="Periplasmic binding protein-like II"/>
    <property type="match status" value="1"/>
</dbReference>
<dbReference type="RefSeq" id="WP_326836318.1">
    <property type="nucleotide sequence ID" value="NZ_CP142149.1"/>
</dbReference>
<dbReference type="Pfam" id="PF03466">
    <property type="entry name" value="LysR_substrate"/>
    <property type="match status" value="1"/>
</dbReference>
<keyword evidence="2" id="KW-0805">Transcription regulation</keyword>
<evidence type="ECO:0000259" key="5">
    <source>
        <dbReference type="PROSITE" id="PS50931"/>
    </source>
</evidence>
<keyword evidence="7" id="KW-1185">Reference proteome</keyword>
<dbReference type="InterPro" id="IPR036388">
    <property type="entry name" value="WH-like_DNA-bd_sf"/>
</dbReference>